<evidence type="ECO:0000256" key="9">
    <source>
        <dbReference type="RuleBase" id="RU003514"/>
    </source>
</evidence>
<dbReference type="Pfam" id="PF01896">
    <property type="entry name" value="DNA_primase_S"/>
    <property type="match status" value="1"/>
</dbReference>
<dbReference type="InterPro" id="IPR014052">
    <property type="entry name" value="DNA_primase_ssu_euk/arc"/>
</dbReference>
<dbReference type="CDD" id="cd04860">
    <property type="entry name" value="AE_Prim_S"/>
    <property type="match status" value="1"/>
</dbReference>
<protein>
    <recommendedName>
        <fullName evidence="9">DNA primase</fullName>
        <ecNumber evidence="9">2.7.7.-</ecNumber>
    </recommendedName>
</protein>
<evidence type="ECO:0000313" key="11">
    <source>
        <dbReference type="Proteomes" id="UP000440578"/>
    </source>
</evidence>
<gene>
    <name evidence="10" type="primary">Prim1</name>
    <name evidence="10" type="ORF">FJT64_007039</name>
</gene>
<keyword evidence="7" id="KW-0479">Metal-binding</keyword>
<dbReference type="GO" id="GO:0005658">
    <property type="term" value="C:alpha DNA polymerase:primase complex"/>
    <property type="evidence" value="ECO:0007669"/>
    <property type="project" value="UniProtKB-ARBA"/>
</dbReference>
<comment type="caution">
    <text evidence="10">The sequence shown here is derived from an EMBL/GenBank/DDBJ whole genome shotgun (WGS) entry which is preliminary data.</text>
</comment>
<keyword evidence="11" id="KW-1185">Reference proteome</keyword>
<organism evidence="10 11">
    <name type="scientific">Amphibalanus amphitrite</name>
    <name type="common">Striped barnacle</name>
    <name type="synonym">Balanus amphitrite</name>
    <dbReference type="NCBI Taxonomy" id="1232801"/>
    <lineage>
        <taxon>Eukaryota</taxon>
        <taxon>Metazoa</taxon>
        <taxon>Ecdysozoa</taxon>
        <taxon>Arthropoda</taxon>
        <taxon>Crustacea</taxon>
        <taxon>Multicrustacea</taxon>
        <taxon>Cirripedia</taxon>
        <taxon>Thoracica</taxon>
        <taxon>Thoracicalcarea</taxon>
        <taxon>Balanomorpha</taxon>
        <taxon>Balanoidea</taxon>
        <taxon>Balanidae</taxon>
        <taxon>Amphibalaninae</taxon>
        <taxon>Amphibalanus</taxon>
    </lineage>
</organism>
<dbReference type="EMBL" id="VIIS01001616">
    <property type="protein sequence ID" value="KAF0295483.1"/>
    <property type="molecule type" value="Genomic_DNA"/>
</dbReference>
<keyword evidence="4 9" id="KW-0808">Transferase</keyword>
<keyword evidence="6 9" id="KW-0235">DNA replication</keyword>
<evidence type="ECO:0000256" key="1">
    <source>
        <dbReference type="ARBA" id="ARBA00009762"/>
    </source>
</evidence>
<evidence type="ECO:0000256" key="7">
    <source>
        <dbReference type="ARBA" id="ARBA00022723"/>
    </source>
</evidence>
<dbReference type="EC" id="2.7.7.-" evidence="9"/>
<reference evidence="10 11" key="1">
    <citation type="submission" date="2019-07" db="EMBL/GenBank/DDBJ databases">
        <title>Draft genome assembly of a fouling barnacle, Amphibalanus amphitrite (Darwin, 1854): The first reference genome for Thecostraca.</title>
        <authorList>
            <person name="Kim W."/>
        </authorList>
    </citation>
    <scope>NUCLEOTIDE SEQUENCE [LARGE SCALE GENOMIC DNA]</scope>
    <source>
        <strain evidence="10">SNU_AA5</strain>
        <tissue evidence="10">Soma without cirri and trophi</tissue>
    </source>
</reference>
<dbReference type="GO" id="GO:0006269">
    <property type="term" value="P:DNA replication, synthesis of primer"/>
    <property type="evidence" value="ECO:0007669"/>
    <property type="project" value="UniProtKB-KW"/>
</dbReference>
<dbReference type="Gene3D" id="3.90.920.10">
    <property type="entry name" value="DNA primase, PRIM domain"/>
    <property type="match status" value="2"/>
</dbReference>
<dbReference type="GO" id="GO:0046872">
    <property type="term" value="F:metal ion binding"/>
    <property type="evidence" value="ECO:0007669"/>
    <property type="project" value="UniProtKB-KW"/>
</dbReference>
<keyword evidence="8" id="KW-0804">Transcription</keyword>
<keyword evidence="2 9" id="KW-0240">DNA-directed RNA polymerase</keyword>
<evidence type="ECO:0000256" key="2">
    <source>
        <dbReference type="ARBA" id="ARBA00022478"/>
    </source>
</evidence>
<dbReference type="InterPro" id="IPR002755">
    <property type="entry name" value="DNA_primase_S"/>
</dbReference>
<evidence type="ECO:0000256" key="8">
    <source>
        <dbReference type="ARBA" id="ARBA00023163"/>
    </source>
</evidence>
<sequence>MVWGLRCNKCPVLMSLFADVPNYLDRREMSFTLADDVYIRYQSFKDAEEFQQELKKKCPHKIDIGAVYNHKPKERNSVAVFQPQEKELVFDIDMTDYDDVRTCCSGADICHKCWKFMTIAIKCIDDTLRKDFGFHHLLWVYSGRRGVHCWVCDAAARRLSQQARGAVAEYLQLIKGGQNQAKKVSIGAQMHPMVDADGDALLRQLLKLIPDDATRKELATSFLKLKTSKDKWEELEGVFTRNLHSGKLSRSTSPRLLEEIILQYTYPRLDIEVTKGLNHLLKAPFCVHPKTGRVCVPMEARAADKFDPMAVPTVSQLESELNEALKNQEAPPADVSQPMLTSLKPAMQLFNKFLAGLDRERSTVNKKDDPMEW</sequence>
<keyword evidence="5" id="KW-0548">Nucleotidyltransferase</keyword>
<dbReference type="GO" id="GO:0003899">
    <property type="term" value="F:DNA-directed RNA polymerase activity"/>
    <property type="evidence" value="ECO:0007669"/>
    <property type="project" value="InterPro"/>
</dbReference>
<proteinExistence type="inferred from homology"/>
<evidence type="ECO:0000256" key="3">
    <source>
        <dbReference type="ARBA" id="ARBA00022515"/>
    </source>
</evidence>
<dbReference type="NCBIfam" id="TIGR00335">
    <property type="entry name" value="primase_sml"/>
    <property type="match status" value="1"/>
</dbReference>
<dbReference type="Proteomes" id="UP000440578">
    <property type="component" value="Unassembled WGS sequence"/>
</dbReference>
<dbReference type="AlphaFoldDB" id="A0A6A4VP76"/>
<accession>A0A6A4VP76</accession>
<comment type="similarity">
    <text evidence="1 9">Belongs to the eukaryotic-type primase small subunit family.</text>
</comment>
<dbReference type="PANTHER" id="PTHR10536">
    <property type="entry name" value="DNA PRIMASE SMALL SUBUNIT"/>
    <property type="match status" value="1"/>
</dbReference>
<evidence type="ECO:0000256" key="4">
    <source>
        <dbReference type="ARBA" id="ARBA00022679"/>
    </source>
</evidence>
<dbReference type="SUPFAM" id="SSF56747">
    <property type="entry name" value="Prim-pol domain"/>
    <property type="match status" value="1"/>
</dbReference>
<keyword evidence="3 9" id="KW-0639">Primosome</keyword>
<evidence type="ECO:0000256" key="5">
    <source>
        <dbReference type="ARBA" id="ARBA00022695"/>
    </source>
</evidence>
<evidence type="ECO:0000313" key="10">
    <source>
        <dbReference type="EMBL" id="KAF0295483.1"/>
    </source>
</evidence>
<name>A0A6A4VP76_AMPAM</name>
<evidence type="ECO:0000256" key="6">
    <source>
        <dbReference type="ARBA" id="ARBA00022705"/>
    </source>
</evidence>
<dbReference type="OrthoDB" id="19606at2759"/>